<dbReference type="AlphaFoldDB" id="A0A1N6HZ43"/>
<proteinExistence type="predicted"/>
<evidence type="ECO:0000313" key="1">
    <source>
        <dbReference type="EMBL" id="SIO25088.1"/>
    </source>
</evidence>
<dbReference type="EMBL" id="FSRO01000001">
    <property type="protein sequence ID" value="SIO25088.1"/>
    <property type="molecule type" value="Genomic_DNA"/>
</dbReference>
<protein>
    <submittedName>
        <fullName evidence="1">Uncharacterized protein</fullName>
    </submittedName>
</protein>
<reference evidence="1 2" key="1">
    <citation type="submission" date="2016-12" db="EMBL/GenBank/DDBJ databases">
        <authorList>
            <person name="Song W.-J."/>
            <person name="Kurnit D.M."/>
        </authorList>
    </citation>
    <scope>NUCLEOTIDE SEQUENCE [LARGE SCALE GENOMIC DNA]</scope>
    <source>
        <strain evidence="1 2">ATCC 49181</strain>
    </source>
</reference>
<gene>
    <name evidence="1" type="ORF">SAMN02743940_1449</name>
</gene>
<dbReference type="RefSeq" id="WP_051537551.1">
    <property type="nucleotide sequence ID" value="NZ_FSRO01000001.1"/>
</dbReference>
<evidence type="ECO:0000313" key="2">
    <source>
        <dbReference type="Proteomes" id="UP000185062"/>
    </source>
</evidence>
<dbReference type="Proteomes" id="UP000185062">
    <property type="component" value="Unassembled WGS sequence"/>
</dbReference>
<accession>A0A1N6HZ43</accession>
<sequence length="129" mass="13680">MKLKTLLNSPLVISRSPMDFLLILAMALLIAPAVVTAAGNKYDIQQVAAAKVNNCKFIANVKGSSGYGVTHVTVWKNKGKHKALEQASKLNATHVVWNNDATGYGSGPRVSGSAYYCDGPEKMAGATSR</sequence>
<name>A0A1N6HZ43_9PROT</name>
<organism evidence="1 2">
    <name type="scientific">Nitrosomonas cryotolerans ATCC 49181</name>
    <dbReference type="NCBI Taxonomy" id="1131553"/>
    <lineage>
        <taxon>Bacteria</taxon>
        <taxon>Pseudomonadati</taxon>
        <taxon>Pseudomonadota</taxon>
        <taxon>Betaproteobacteria</taxon>
        <taxon>Nitrosomonadales</taxon>
        <taxon>Nitrosomonadaceae</taxon>
        <taxon>Nitrosomonas</taxon>
    </lineage>
</organism>
<keyword evidence="2" id="KW-1185">Reference proteome</keyword>
<dbReference type="eggNOG" id="ENOG502ZW06">
    <property type="taxonomic scope" value="Bacteria"/>
</dbReference>